<dbReference type="InterPro" id="IPR010982">
    <property type="entry name" value="Lambda_DNA-bd_dom_sf"/>
</dbReference>
<feature type="domain" description="HTH cro/C1-type" evidence="1">
    <location>
        <begin position="1"/>
        <end position="55"/>
    </location>
</feature>
<dbReference type="Gene3D" id="1.10.260.40">
    <property type="entry name" value="lambda repressor-like DNA-binding domains"/>
    <property type="match status" value="1"/>
</dbReference>
<dbReference type="CDD" id="cd00093">
    <property type="entry name" value="HTH_XRE"/>
    <property type="match status" value="1"/>
</dbReference>
<proteinExistence type="predicted"/>
<organism evidence="2 3">
    <name type="scientific">Amycolatopsis balhimycina DSM 5908</name>
    <dbReference type="NCBI Taxonomy" id="1081091"/>
    <lineage>
        <taxon>Bacteria</taxon>
        <taxon>Bacillati</taxon>
        <taxon>Actinomycetota</taxon>
        <taxon>Actinomycetes</taxon>
        <taxon>Pseudonocardiales</taxon>
        <taxon>Pseudonocardiaceae</taxon>
        <taxon>Amycolatopsis</taxon>
    </lineage>
</organism>
<dbReference type="GO" id="GO:0003677">
    <property type="term" value="F:DNA binding"/>
    <property type="evidence" value="ECO:0007669"/>
    <property type="project" value="InterPro"/>
</dbReference>
<dbReference type="OrthoDB" id="2991476at2"/>
<evidence type="ECO:0000259" key="1">
    <source>
        <dbReference type="PROSITE" id="PS50943"/>
    </source>
</evidence>
<keyword evidence="3" id="KW-1185">Reference proteome</keyword>
<gene>
    <name evidence="2" type="ORF">DMA12_48310</name>
</gene>
<dbReference type="Pfam" id="PF13560">
    <property type="entry name" value="HTH_31"/>
    <property type="match status" value="1"/>
</dbReference>
<dbReference type="SMART" id="SM00530">
    <property type="entry name" value="HTH_XRE"/>
    <property type="match status" value="1"/>
</dbReference>
<dbReference type="Pfam" id="PF19054">
    <property type="entry name" value="DUF5753"/>
    <property type="match status" value="1"/>
</dbReference>
<dbReference type="PROSITE" id="PS50943">
    <property type="entry name" value="HTH_CROC1"/>
    <property type="match status" value="1"/>
</dbReference>
<protein>
    <submittedName>
        <fullName evidence="2">XRE family transcriptional regulator</fullName>
    </submittedName>
</protein>
<comment type="caution">
    <text evidence="2">The sequence shown here is derived from an EMBL/GenBank/DDBJ whole genome shotgun (WGS) entry which is preliminary data.</text>
</comment>
<sequence length="261" mass="29333">MKKAREARNLGVRELGRLTGLIAQNISSWESGRRVPKIEELATILGALRVEPAERARLVNLARTAAEPNWLEQHTPTIATFVEYERTASAMTQWAPGLLPGLLQTPAYIRALFATTSRPKPDVEKQVMIRLARREVLSARHALPYQALLSEAVLHQQIGDRQMMAEQLRHLLTVSRARNVSLRVLPERSGYHPGLYGPFVLFDFDDLPSIVYLELYRGNGYVYNREHVADYRGAVETLSALALSESDSEHLVQGVITELEA</sequence>
<dbReference type="InterPro" id="IPR043917">
    <property type="entry name" value="DUF5753"/>
</dbReference>
<name>A0A428VUE6_AMYBA</name>
<dbReference type="InterPro" id="IPR001387">
    <property type="entry name" value="Cro/C1-type_HTH"/>
</dbReference>
<accession>A0A428VUE6</accession>
<evidence type="ECO:0000313" key="3">
    <source>
        <dbReference type="Proteomes" id="UP000286716"/>
    </source>
</evidence>
<dbReference type="EMBL" id="QHHU01000149">
    <property type="protein sequence ID" value="RSM34437.1"/>
    <property type="molecule type" value="Genomic_DNA"/>
</dbReference>
<dbReference type="AlphaFoldDB" id="A0A428VUE6"/>
<dbReference type="SUPFAM" id="SSF47413">
    <property type="entry name" value="lambda repressor-like DNA-binding domains"/>
    <property type="match status" value="1"/>
</dbReference>
<dbReference type="Proteomes" id="UP000286716">
    <property type="component" value="Unassembled WGS sequence"/>
</dbReference>
<evidence type="ECO:0000313" key="2">
    <source>
        <dbReference type="EMBL" id="RSM34437.1"/>
    </source>
</evidence>
<reference evidence="2 3" key="1">
    <citation type="submission" date="2018-05" db="EMBL/GenBank/DDBJ databases">
        <title>Evolution of GPA BGCs.</title>
        <authorList>
            <person name="Waglechner N."/>
            <person name="Wright G.D."/>
        </authorList>
    </citation>
    <scope>NUCLEOTIDE SEQUENCE [LARGE SCALE GENOMIC DNA]</scope>
    <source>
        <strain evidence="2 3">DSM 5908</strain>
    </source>
</reference>